<evidence type="ECO:0000256" key="1">
    <source>
        <dbReference type="ARBA" id="ARBA00004123"/>
    </source>
</evidence>
<dbReference type="GO" id="GO:0003677">
    <property type="term" value="F:DNA binding"/>
    <property type="evidence" value="ECO:0007669"/>
    <property type="project" value="InterPro"/>
</dbReference>
<keyword evidence="4" id="KW-1185">Reference proteome</keyword>
<dbReference type="GO" id="GO:0006313">
    <property type="term" value="P:DNA transposition"/>
    <property type="evidence" value="ECO:0007669"/>
    <property type="project" value="InterPro"/>
</dbReference>
<name>A0A8X6VVI5_TRICX</name>
<reference evidence="3" key="1">
    <citation type="submission" date="2020-08" db="EMBL/GenBank/DDBJ databases">
        <title>Multicomponent nature underlies the extraordinary mechanical properties of spider dragline silk.</title>
        <authorList>
            <person name="Kono N."/>
            <person name="Nakamura H."/>
            <person name="Mori M."/>
            <person name="Yoshida Y."/>
            <person name="Ohtoshi R."/>
            <person name="Malay A.D."/>
            <person name="Moran D.A.P."/>
            <person name="Tomita M."/>
            <person name="Numata K."/>
            <person name="Arakawa K."/>
        </authorList>
    </citation>
    <scope>NUCLEOTIDE SEQUENCE</scope>
</reference>
<dbReference type="EMBL" id="BMAU01021362">
    <property type="protein sequence ID" value="GFY23202.1"/>
    <property type="molecule type" value="Genomic_DNA"/>
</dbReference>
<dbReference type="InterPro" id="IPR002492">
    <property type="entry name" value="Transposase_Tc1-like"/>
</dbReference>
<comment type="subcellular location">
    <subcellularLocation>
        <location evidence="1">Nucleus</location>
    </subcellularLocation>
</comment>
<dbReference type="GO" id="GO:0005634">
    <property type="term" value="C:nucleus"/>
    <property type="evidence" value="ECO:0007669"/>
    <property type="project" value="UniProtKB-SubCell"/>
</dbReference>
<feature type="domain" description="Transposase Tc1-like" evidence="2">
    <location>
        <begin position="59"/>
        <end position="130"/>
    </location>
</feature>
<evidence type="ECO:0000313" key="3">
    <source>
        <dbReference type="EMBL" id="GFY23202.1"/>
    </source>
</evidence>
<proteinExistence type="predicted"/>
<protein>
    <submittedName>
        <fullName evidence="3">HTH_Tnp_Tc3_2 domain-containing protein</fullName>
    </submittedName>
</protein>
<dbReference type="InterPro" id="IPR009057">
    <property type="entry name" value="Homeodomain-like_sf"/>
</dbReference>
<accession>A0A8X6VVI5</accession>
<dbReference type="GO" id="GO:0015074">
    <property type="term" value="P:DNA integration"/>
    <property type="evidence" value="ECO:0007669"/>
    <property type="project" value="InterPro"/>
</dbReference>
<comment type="caution">
    <text evidence="3">The sequence shown here is derived from an EMBL/GenBank/DDBJ whole genome shotgun (WGS) entry which is preliminary data.</text>
</comment>
<gene>
    <name evidence="3" type="primary">AVEN_119389_1</name>
    <name evidence="3" type="ORF">TNCV_3764421</name>
</gene>
<sequence>MAWRVIGRLESGQTQRSVADGVGVARSVVARLWNRFQETGNVKRRPGAGRPRATTSTDDRYIQLTARRNRTENATQLQRQLLLATGQRVSSQTVRNRLHEGGLYARIPMVCIPLTPRHRAAGRRWVAEHREFEQHDWSQVLFTNESRFSLECDIRRVLVGRDRGI</sequence>
<dbReference type="AlphaFoldDB" id="A0A8X6VVI5"/>
<dbReference type="Proteomes" id="UP000887159">
    <property type="component" value="Unassembled WGS sequence"/>
</dbReference>
<evidence type="ECO:0000259" key="2">
    <source>
        <dbReference type="Pfam" id="PF01498"/>
    </source>
</evidence>
<evidence type="ECO:0000313" key="4">
    <source>
        <dbReference type="Proteomes" id="UP000887159"/>
    </source>
</evidence>
<dbReference type="Pfam" id="PF01498">
    <property type="entry name" value="HTH_Tnp_Tc3_2"/>
    <property type="match status" value="1"/>
</dbReference>
<dbReference type="SUPFAM" id="SSF46689">
    <property type="entry name" value="Homeodomain-like"/>
    <property type="match status" value="1"/>
</dbReference>
<organism evidence="3 4">
    <name type="scientific">Trichonephila clavipes</name>
    <name type="common">Golden silk orbweaver</name>
    <name type="synonym">Nephila clavipes</name>
    <dbReference type="NCBI Taxonomy" id="2585209"/>
    <lineage>
        <taxon>Eukaryota</taxon>
        <taxon>Metazoa</taxon>
        <taxon>Ecdysozoa</taxon>
        <taxon>Arthropoda</taxon>
        <taxon>Chelicerata</taxon>
        <taxon>Arachnida</taxon>
        <taxon>Araneae</taxon>
        <taxon>Araneomorphae</taxon>
        <taxon>Entelegynae</taxon>
        <taxon>Araneoidea</taxon>
        <taxon>Nephilidae</taxon>
        <taxon>Trichonephila</taxon>
    </lineage>
</organism>